<dbReference type="GO" id="GO:0005886">
    <property type="term" value="C:plasma membrane"/>
    <property type="evidence" value="ECO:0007669"/>
    <property type="project" value="UniProtKB-SubCell"/>
</dbReference>
<feature type="transmembrane region" description="Helical" evidence="9">
    <location>
        <begin position="153"/>
        <end position="174"/>
    </location>
</feature>
<dbReference type="AlphaFoldDB" id="A0A9J7AS32"/>
<protein>
    <recommendedName>
        <fullName evidence="9">TRAP transporter small permease protein</fullName>
    </recommendedName>
</protein>
<keyword evidence="6 9" id="KW-1133">Transmembrane helix</keyword>
<evidence type="ECO:0000256" key="1">
    <source>
        <dbReference type="ARBA" id="ARBA00004429"/>
    </source>
</evidence>
<dbReference type="KEGG" id="naci:NUH88_00355"/>
<feature type="transmembrane region" description="Helical" evidence="9">
    <location>
        <begin position="112"/>
        <end position="133"/>
    </location>
</feature>
<keyword evidence="2 9" id="KW-0813">Transport</keyword>
<feature type="transmembrane region" description="Helical" evidence="9">
    <location>
        <begin position="73"/>
        <end position="91"/>
    </location>
</feature>
<keyword evidence="4 9" id="KW-0997">Cell inner membrane</keyword>
<proteinExistence type="inferred from homology"/>
<keyword evidence="12" id="KW-1185">Reference proteome</keyword>
<evidence type="ECO:0000259" key="10">
    <source>
        <dbReference type="Pfam" id="PF04290"/>
    </source>
</evidence>
<evidence type="ECO:0000256" key="6">
    <source>
        <dbReference type="ARBA" id="ARBA00022989"/>
    </source>
</evidence>
<comment type="subcellular location">
    <subcellularLocation>
        <location evidence="1 9">Cell inner membrane</location>
        <topology evidence="1 9">Multi-pass membrane protein</topology>
    </subcellularLocation>
</comment>
<reference evidence="11" key="1">
    <citation type="submission" date="2022-08" db="EMBL/GenBank/DDBJ databases">
        <title>Nisaea acidiphila sp. nov., isolated from a marine algal debris and emended description of the genus Nisaea Urios et al. 2008.</title>
        <authorList>
            <person name="Kwon K."/>
        </authorList>
    </citation>
    <scope>NUCLEOTIDE SEQUENCE</scope>
    <source>
        <strain evidence="11">MEBiC11861</strain>
    </source>
</reference>
<dbReference type="PANTHER" id="PTHR35011:SF11">
    <property type="entry name" value="TRAP TRANSPORTER SMALL PERMEASE PROTEIN"/>
    <property type="match status" value="1"/>
</dbReference>
<comment type="similarity">
    <text evidence="8 9">Belongs to the TRAP transporter small permease family.</text>
</comment>
<dbReference type="InterPro" id="IPR007387">
    <property type="entry name" value="TRAP_DctQ"/>
</dbReference>
<organism evidence="11 12">
    <name type="scientific">Nisaea acidiphila</name>
    <dbReference type="NCBI Taxonomy" id="1862145"/>
    <lineage>
        <taxon>Bacteria</taxon>
        <taxon>Pseudomonadati</taxon>
        <taxon>Pseudomonadota</taxon>
        <taxon>Alphaproteobacteria</taxon>
        <taxon>Rhodospirillales</taxon>
        <taxon>Thalassobaculaceae</taxon>
        <taxon>Nisaea</taxon>
    </lineage>
</organism>
<sequence>MNSMQSTDARTGAQDSRSPVSEVLGYFDRFLDTICRLSLWTTGIAMVVLTVIFGWLVFGRYVLNATPTWVEQIALLLVALIGFVGASTGVHERTHLGVSFFRDVAPRPVQRVMEFVTYLIMGVFGLVMMLQTYKLVLFKWSTQIPLIHLPEGLRAVPLTFCGGACLLYSVGHLIRFFREPGRRTES</sequence>
<keyword evidence="7 9" id="KW-0472">Membrane</keyword>
<dbReference type="RefSeq" id="WP_257769227.1">
    <property type="nucleotide sequence ID" value="NZ_CP102480.1"/>
</dbReference>
<comment type="subunit">
    <text evidence="9">The complex comprises the extracytoplasmic solute receptor protein and the two transmembrane proteins.</text>
</comment>
<dbReference type="GO" id="GO:0022857">
    <property type="term" value="F:transmembrane transporter activity"/>
    <property type="evidence" value="ECO:0007669"/>
    <property type="project" value="UniProtKB-UniRule"/>
</dbReference>
<dbReference type="PANTHER" id="PTHR35011">
    <property type="entry name" value="2,3-DIKETO-L-GULONATE TRAP TRANSPORTER SMALL PERMEASE PROTEIN YIAM"/>
    <property type="match status" value="1"/>
</dbReference>
<evidence type="ECO:0000256" key="5">
    <source>
        <dbReference type="ARBA" id="ARBA00022692"/>
    </source>
</evidence>
<gene>
    <name evidence="11" type="ORF">NUH88_00355</name>
</gene>
<evidence type="ECO:0000256" key="7">
    <source>
        <dbReference type="ARBA" id="ARBA00023136"/>
    </source>
</evidence>
<dbReference type="Pfam" id="PF04290">
    <property type="entry name" value="DctQ"/>
    <property type="match status" value="1"/>
</dbReference>
<dbReference type="GO" id="GO:0015740">
    <property type="term" value="P:C4-dicarboxylate transport"/>
    <property type="evidence" value="ECO:0007669"/>
    <property type="project" value="TreeGrafter"/>
</dbReference>
<keyword evidence="3" id="KW-1003">Cell membrane</keyword>
<dbReference type="InterPro" id="IPR055348">
    <property type="entry name" value="DctQ"/>
</dbReference>
<evidence type="ECO:0000313" key="11">
    <source>
        <dbReference type="EMBL" id="UUX50160.1"/>
    </source>
</evidence>
<evidence type="ECO:0000256" key="9">
    <source>
        <dbReference type="RuleBase" id="RU369079"/>
    </source>
</evidence>
<feature type="domain" description="Tripartite ATP-independent periplasmic transporters DctQ component" evidence="10">
    <location>
        <begin position="50"/>
        <end position="178"/>
    </location>
</feature>
<dbReference type="EMBL" id="CP102480">
    <property type="protein sequence ID" value="UUX50160.1"/>
    <property type="molecule type" value="Genomic_DNA"/>
</dbReference>
<evidence type="ECO:0000256" key="2">
    <source>
        <dbReference type="ARBA" id="ARBA00022448"/>
    </source>
</evidence>
<feature type="transmembrane region" description="Helical" evidence="9">
    <location>
        <begin position="37"/>
        <end position="58"/>
    </location>
</feature>
<dbReference type="Proteomes" id="UP001060336">
    <property type="component" value="Chromosome"/>
</dbReference>
<keyword evidence="5 9" id="KW-0812">Transmembrane</keyword>
<evidence type="ECO:0000313" key="12">
    <source>
        <dbReference type="Proteomes" id="UP001060336"/>
    </source>
</evidence>
<evidence type="ECO:0000256" key="8">
    <source>
        <dbReference type="ARBA" id="ARBA00038436"/>
    </source>
</evidence>
<evidence type="ECO:0000256" key="3">
    <source>
        <dbReference type="ARBA" id="ARBA00022475"/>
    </source>
</evidence>
<name>A0A9J7AS32_9PROT</name>
<comment type="function">
    <text evidence="9">Part of the tripartite ATP-independent periplasmic (TRAP) transport system.</text>
</comment>
<accession>A0A9J7AS32</accession>
<evidence type="ECO:0000256" key="4">
    <source>
        <dbReference type="ARBA" id="ARBA00022519"/>
    </source>
</evidence>